<keyword evidence="6" id="KW-0653">Protein transport</keyword>
<accession>A0A674K001</accession>
<dbReference type="GO" id="GO:0016031">
    <property type="term" value="P:tRNA import into mitochondrion"/>
    <property type="evidence" value="ECO:0007669"/>
    <property type="project" value="TreeGrafter"/>
</dbReference>
<dbReference type="Ensembl" id="ENSTMTT00000028380.1">
    <property type="protein sequence ID" value="ENSTMTP00000027396.1"/>
    <property type="gene ID" value="ENSTMTG00000019985.1"/>
</dbReference>
<comment type="similarity">
    <text evidence="2">Belongs to the Tom20 family.</text>
</comment>
<evidence type="ECO:0000313" key="13">
    <source>
        <dbReference type="Proteomes" id="UP000472274"/>
    </source>
</evidence>
<evidence type="ECO:0000256" key="1">
    <source>
        <dbReference type="ARBA" id="ARBA00004572"/>
    </source>
</evidence>
<reference evidence="12" key="1">
    <citation type="submission" date="2025-08" db="UniProtKB">
        <authorList>
            <consortium name="Ensembl"/>
        </authorList>
    </citation>
    <scope>IDENTIFICATION</scope>
</reference>
<keyword evidence="7 11" id="KW-1133">Transmembrane helix</keyword>
<evidence type="ECO:0000313" key="12">
    <source>
        <dbReference type="Ensembl" id="ENSTMTP00000027396.1"/>
    </source>
</evidence>
<reference evidence="12" key="2">
    <citation type="submission" date="2025-09" db="UniProtKB">
        <authorList>
            <consortium name="Ensembl"/>
        </authorList>
    </citation>
    <scope>IDENTIFICATION</scope>
</reference>
<dbReference type="AlphaFoldDB" id="A0A674K001"/>
<comment type="subcellular location">
    <subcellularLocation>
        <location evidence="1">Mitochondrion outer membrane</location>
        <topology evidence="1">Single-pass membrane protein</topology>
    </subcellularLocation>
</comment>
<proteinExistence type="inferred from homology"/>
<dbReference type="SUPFAM" id="SSF47157">
    <property type="entry name" value="Mitochondrial import receptor subunit Tom20"/>
    <property type="match status" value="1"/>
</dbReference>
<protein>
    <recommendedName>
        <fullName evidence="14">Translocase of outer mitochondrial membrane 20 like</fullName>
    </recommendedName>
</protein>
<keyword evidence="4 11" id="KW-0812">Transmembrane</keyword>
<dbReference type="GO" id="GO:0006605">
    <property type="term" value="P:protein targeting"/>
    <property type="evidence" value="ECO:0007669"/>
    <property type="project" value="InterPro"/>
</dbReference>
<feature type="transmembrane region" description="Helical" evidence="11">
    <location>
        <begin position="117"/>
        <end position="136"/>
    </location>
</feature>
<evidence type="ECO:0000256" key="5">
    <source>
        <dbReference type="ARBA" id="ARBA00022787"/>
    </source>
</evidence>
<keyword evidence="9 11" id="KW-0472">Membrane</keyword>
<dbReference type="GO" id="GO:0030150">
    <property type="term" value="P:protein import into mitochondrial matrix"/>
    <property type="evidence" value="ECO:0007669"/>
    <property type="project" value="TreeGrafter"/>
</dbReference>
<dbReference type="InterPro" id="IPR002056">
    <property type="entry name" value="MAS20"/>
</dbReference>
<feature type="region of interest" description="Disordered" evidence="10">
    <location>
        <begin position="1"/>
        <end position="63"/>
    </location>
</feature>
<name>A0A674K001_9SAUR</name>
<dbReference type="GO" id="GO:0005742">
    <property type="term" value="C:mitochondrial outer membrane translocase complex"/>
    <property type="evidence" value="ECO:0007669"/>
    <property type="project" value="InterPro"/>
</dbReference>
<dbReference type="PANTHER" id="PTHR12430:SF0">
    <property type="entry name" value="TRANSLOCASE OF OUTER MITOCHONDRIAL MEMBRANE 20"/>
    <property type="match status" value="1"/>
</dbReference>
<dbReference type="InParanoid" id="A0A674K001"/>
<organism evidence="12 13">
    <name type="scientific">Terrapene triunguis</name>
    <name type="common">Three-toed box turtle</name>
    <dbReference type="NCBI Taxonomy" id="2587831"/>
    <lineage>
        <taxon>Eukaryota</taxon>
        <taxon>Metazoa</taxon>
        <taxon>Chordata</taxon>
        <taxon>Craniata</taxon>
        <taxon>Vertebrata</taxon>
        <taxon>Euteleostomi</taxon>
        <taxon>Archelosauria</taxon>
        <taxon>Testudinata</taxon>
        <taxon>Testudines</taxon>
        <taxon>Cryptodira</taxon>
        <taxon>Durocryptodira</taxon>
        <taxon>Testudinoidea</taxon>
        <taxon>Emydidae</taxon>
        <taxon>Terrapene</taxon>
    </lineage>
</organism>
<evidence type="ECO:0000256" key="10">
    <source>
        <dbReference type="SAM" id="MobiDB-lite"/>
    </source>
</evidence>
<dbReference type="GO" id="GO:0030943">
    <property type="term" value="F:mitochondrion targeting sequence binding"/>
    <property type="evidence" value="ECO:0007669"/>
    <property type="project" value="TreeGrafter"/>
</dbReference>
<dbReference type="Pfam" id="PF02064">
    <property type="entry name" value="MAS20"/>
    <property type="match status" value="1"/>
</dbReference>
<keyword evidence="8" id="KW-0496">Mitochondrion</keyword>
<dbReference type="GeneTree" id="ENSGT01140000283370"/>
<dbReference type="InterPro" id="IPR022422">
    <property type="entry name" value="MAS20_rcpt_metazoan"/>
</dbReference>
<evidence type="ECO:0000256" key="11">
    <source>
        <dbReference type="SAM" id="Phobius"/>
    </source>
</evidence>
<evidence type="ECO:0000256" key="4">
    <source>
        <dbReference type="ARBA" id="ARBA00022692"/>
    </source>
</evidence>
<evidence type="ECO:0000256" key="6">
    <source>
        <dbReference type="ARBA" id="ARBA00022927"/>
    </source>
</evidence>
<dbReference type="InterPro" id="IPR023392">
    <property type="entry name" value="Tom20_dom_sf"/>
</dbReference>
<evidence type="ECO:0008006" key="14">
    <source>
        <dbReference type="Google" id="ProtNLM"/>
    </source>
</evidence>
<evidence type="ECO:0000256" key="9">
    <source>
        <dbReference type="ARBA" id="ARBA00023136"/>
    </source>
</evidence>
<dbReference type="GO" id="GO:0006886">
    <property type="term" value="P:intracellular protein transport"/>
    <property type="evidence" value="ECO:0007669"/>
    <property type="project" value="InterPro"/>
</dbReference>
<keyword evidence="5" id="KW-1000">Mitochondrion outer membrane</keyword>
<dbReference type="PANTHER" id="PTHR12430">
    <property type="entry name" value="MITOCHONDRIAL IMPORT RECEPTOR SUBUNIT TOM20"/>
    <property type="match status" value="1"/>
</dbReference>
<keyword evidence="3" id="KW-0813">Transport</keyword>
<keyword evidence="13" id="KW-1185">Reference proteome</keyword>
<sequence>SVSPEPSPCWGARGSQAQTDPQKPARAWGGGGRVSPLGLREGTDQPPQTTRGQGERLPAGAPRPCLAGGPAPCARRCPGWGGGGGRRAVALAQPASRDSRAGRGWARAAMSGWARPLLRLLAGACGLAFLGYAVYFDRQRRNAPDFKRKLRQREHKKSVEHLTNAISVCAQPHQLLQLLHNTLPPQVFEMLMERVPYT</sequence>
<dbReference type="GO" id="GO:0008320">
    <property type="term" value="F:protein transmembrane transporter activity"/>
    <property type="evidence" value="ECO:0007669"/>
    <property type="project" value="TreeGrafter"/>
</dbReference>
<dbReference type="Proteomes" id="UP000472274">
    <property type="component" value="Unplaced"/>
</dbReference>
<evidence type="ECO:0000256" key="2">
    <source>
        <dbReference type="ARBA" id="ARBA00005792"/>
    </source>
</evidence>
<evidence type="ECO:0000256" key="8">
    <source>
        <dbReference type="ARBA" id="ARBA00023128"/>
    </source>
</evidence>
<dbReference type="Gene3D" id="1.20.960.10">
    <property type="entry name" value="Mitochondrial outer membrane translocase complex, subunit Tom20 domain"/>
    <property type="match status" value="1"/>
</dbReference>
<evidence type="ECO:0000256" key="3">
    <source>
        <dbReference type="ARBA" id="ARBA00022448"/>
    </source>
</evidence>
<evidence type="ECO:0000256" key="7">
    <source>
        <dbReference type="ARBA" id="ARBA00022989"/>
    </source>
</evidence>
<dbReference type="PRINTS" id="PR01989">
    <property type="entry name" value="EUOM20RECPTR"/>
</dbReference>